<evidence type="ECO:0000313" key="2">
    <source>
        <dbReference type="EMBL" id="CAD7429688.1"/>
    </source>
</evidence>
<organism evidence="2">
    <name type="scientific">Timema monikensis</name>
    <dbReference type="NCBI Taxonomy" id="170555"/>
    <lineage>
        <taxon>Eukaryota</taxon>
        <taxon>Metazoa</taxon>
        <taxon>Ecdysozoa</taxon>
        <taxon>Arthropoda</taxon>
        <taxon>Hexapoda</taxon>
        <taxon>Insecta</taxon>
        <taxon>Pterygota</taxon>
        <taxon>Neoptera</taxon>
        <taxon>Polyneoptera</taxon>
        <taxon>Phasmatodea</taxon>
        <taxon>Timematodea</taxon>
        <taxon>Timematoidea</taxon>
        <taxon>Timematidae</taxon>
        <taxon>Timema</taxon>
    </lineage>
</organism>
<feature type="chain" id="PRO_5030631443" evidence="1">
    <location>
        <begin position="29"/>
        <end position="181"/>
    </location>
</feature>
<feature type="signal peptide" evidence="1">
    <location>
        <begin position="1"/>
        <end position="28"/>
    </location>
</feature>
<name>A0A7R9HPF8_9NEOP</name>
<protein>
    <submittedName>
        <fullName evidence="2">Uncharacterized protein</fullName>
    </submittedName>
</protein>
<accession>A0A7R9HPF8</accession>
<dbReference type="EMBL" id="OB794173">
    <property type="protein sequence ID" value="CAD7429688.1"/>
    <property type="molecule type" value="Genomic_DNA"/>
</dbReference>
<evidence type="ECO:0000256" key="1">
    <source>
        <dbReference type="SAM" id="SignalP"/>
    </source>
</evidence>
<proteinExistence type="predicted"/>
<dbReference type="AlphaFoldDB" id="A0A7R9HPF8"/>
<reference evidence="2" key="1">
    <citation type="submission" date="2020-11" db="EMBL/GenBank/DDBJ databases">
        <authorList>
            <person name="Tran Van P."/>
        </authorList>
    </citation>
    <scope>NUCLEOTIDE SEQUENCE</scope>
</reference>
<gene>
    <name evidence="2" type="ORF">TMSB3V08_LOCUS6464</name>
</gene>
<keyword evidence="1" id="KW-0732">Signal</keyword>
<sequence>MRRNVKMILLFAMTWMFVIVYYLQASKGDKVEEKTTFTTPGRNSSPVISPFYCESDTLNHSTTEVVIGTVWGWHRVRPRYLDLVWGQELPQTHVYTTHSDPVLETGITTNTSPRTIYEKRLAPRPSMLSPPPLSKTARCGAVARPARNYGNEQIKARAVNWTVLSMAVFPVPSSQVLNTNS</sequence>